<organism evidence="10 11">
    <name type="scientific">Metarhizium anisopliae (strain ARSEF 549)</name>
    <dbReference type="NCBI Taxonomy" id="3151832"/>
    <lineage>
        <taxon>Eukaryota</taxon>
        <taxon>Fungi</taxon>
        <taxon>Dikarya</taxon>
        <taxon>Ascomycota</taxon>
        <taxon>Pezizomycotina</taxon>
        <taxon>Sordariomycetes</taxon>
        <taxon>Hypocreomycetidae</taxon>
        <taxon>Hypocreales</taxon>
        <taxon>Clavicipitaceae</taxon>
        <taxon>Metarhizium</taxon>
    </lineage>
</organism>
<gene>
    <name evidence="10" type="ORF">MAN_08298</name>
</gene>
<comment type="caution">
    <text evidence="10">The sequence shown here is derived from an EMBL/GenBank/DDBJ whole genome shotgun (WGS) entry which is preliminary data.</text>
</comment>
<feature type="coiled-coil region" evidence="8">
    <location>
        <begin position="296"/>
        <end position="330"/>
    </location>
</feature>
<comment type="similarity">
    <text evidence="2">Belongs to the metallo-dependent hydrolases superfamily. Adenosine and AMP deaminases family.</text>
</comment>
<feature type="non-terminal residue" evidence="10">
    <location>
        <position position="1"/>
    </location>
</feature>
<accession>A0A0B4G1G9</accession>
<keyword evidence="3" id="KW-0479">Metal-binding</keyword>
<name>A0A0B4G1G9_METAF</name>
<evidence type="ECO:0000256" key="3">
    <source>
        <dbReference type="ARBA" id="ARBA00022723"/>
    </source>
</evidence>
<evidence type="ECO:0000256" key="5">
    <source>
        <dbReference type="ARBA" id="ARBA00022833"/>
    </source>
</evidence>
<dbReference type="Proteomes" id="UP000031186">
    <property type="component" value="Unassembled WGS sequence"/>
</dbReference>
<evidence type="ECO:0000259" key="9">
    <source>
        <dbReference type="Pfam" id="PF00962"/>
    </source>
</evidence>
<dbReference type="PANTHER" id="PTHR11409">
    <property type="entry name" value="ADENOSINE DEAMINASE"/>
    <property type="match status" value="1"/>
</dbReference>
<keyword evidence="11" id="KW-1185">Reference proteome</keyword>
<dbReference type="Gene3D" id="3.20.20.140">
    <property type="entry name" value="Metal-dependent hydrolases"/>
    <property type="match status" value="1"/>
</dbReference>
<sequence>MDYVLLPKIELHAHLTGSVSRLTLHEIWKRKKASGQTDLEDPRAVMPEGKHDYNLQTFFPLFSSYIYNLLTDEGSIRYAINSVLQDFLADGVVYLELRTTPRSTTTMSAEAYISVLLGAIEEFESLHPQLHTRLILSIDRRHSIRMAESILDLAIRLQDTNKCGVVGIDLCGDPTARPGGEVAMFTPVFEQASRAGLGITVHFAEAEASGSHDELRTLLSWNPGRLGHVIWEGEEARKVIVERELCLELCLSCNVQAEMVHGGFEGHHFGHWKDVKGPKISLAILEWAFGKRMTPAERLRKNQRMLDKAIRELDQTRVKLEKQEKTLIQQIKTSAKNGQMGACKIQAKDLVRTRRYIEKFFSMRSQLQKISLRLQLQRIAMEFERENDIMEQRQEMMDDAVDDAMDVGVEEEGDEVVEQVLEEIGIDFNQSLGETPTAIGNPAIAEGKIAQAVGGGSGGDPVDDDLQARLDSLKK</sequence>
<dbReference type="InterPro" id="IPR001365">
    <property type="entry name" value="A_deaminase_dom"/>
</dbReference>
<comment type="catalytic activity">
    <reaction evidence="7">
        <text>N(6)-methyl-AMP + H2O + H(+) = IMP + methylamine</text>
        <dbReference type="Rhea" id="RHEA:16001"/>
        <dbReference type="ChEBI" id="CHEBI:15377"/>
        <dbReference type="ChEBI" id="CHEBI:15378"/>
        <dbReference type="ChEBI" id="CHEBI:58053"/>
        <dbReference type="ChEBI" id="CHEBI:59338"/>
        <dbReference type="ChEBI" id="CHEBI:144842"/>
    </reaction>
    <physiologicalReaction direction="left-to-right" evidence="7">
        <dbReference type="Rhea" id="RHEA:16002"/>
    </physiologicalReaction>
</comment>
<dbReference type="InterPro" id="IPR006330">
    <property type="entry name" value="Ado/ade_deaminase"/>
</dbReference>
<evidence type="ECO:0000256" key="1">
    <source>
        <dbReference type="ARBA" id="ARBA00001947"/>
    </source>
</evidence>
<evidence type="ECO:0000313" key="11">
    <source>
        <dbReference type="Proteomes" id="UP000031186"/>
    </source>
</evidence>
<keyword evidence="8" id="KW-0175">Coiled coil</keyword>
<evidence type="ECO:0000256" key="8">
    <source>
        <dbReference type="SAM" id="Coils"/>
    </source>
</evidence>
<dbReference type="VEuPathDB" id="FungiDB:MAN_08298"/>
<dbReference type="Pfam" id="PF03357">
    <property type="entry name" value="Snf7"/>
    <property type="match status" value="1"/>
</dbReference>
<dbReference type="AlphaFoldDB" id="A0A0B4G1G9"/>
<dbReference type="Gene3D" id="6.10.140.1230">
    <property type="match status" value="2"/>
</dbReference>
<dbReference type="HOGENOM" id="CLU_605631_0_0_1"/>
<dbReference type="GO" id="GO:0007034">
    <property type="term" value="P:vacuolar transport"/>
    <property type="evidence" value="ECO:0007669"/>
    <property type="project" value="InterPro"/>
</dbReference>
<evidence type="ECO:0000256" key="7">
    <source>
        <dbReference type="ARBA" id="ARBA00048787"/>
    </source>
</evidence>
<protein>
    <submittedName>
        <fullName evidence="10">ESCRT-III component</fullName>
    </submittedName>
</protein>
<evidence type="ECO:0000256" key="2">
    <source>
        <dbReference type="ARBA" id="ARBA00006676"/>
    </source>
</evidence>
<dbReference type="GO" id="GO:0046872">
    <property type="term" value="F:metal ion binding"/>
    <property type="evidence" value="ECO:0007669"/>
    <property type="project" value="UniProtKB-KW"/>
</dbReference>
<dbReference type="InterPro" id="IPR005024">
    <property type="entry name" value="Snf7_fam"/>
</dbReference>
<proteinExistence type="inferred from homology"/>
<comment type="cofactor">
    <cofactor evidence="1">
        <name>Zn(2+)</name>
        <dbReference type="ChEBI" id="CHEBI:29105"/>
    </cofactor>
</comment>
<keyword evidence="5" id="KW-0862">Zinc</keyword>
<evidence type="ECO:0000256" key="6">
    <source>
        <dbReference type="ARBA" id="ARBA00023080"/>
    </source>
</evidence>
<dbReference type="PANTHER" id="PTHR11409:SF42">
    <property type="entry name" value="ADENOSINE DEAMINASE-LIKE PROTEIN"/>
    <property type="match status" value="1"/>
</dbReference>
<evidence type="ECO:0000313" key="10">
    <source>
        <dbReference type="EMBL" id="KID62294.1"/>
    </source>
</evidence>
<evidence type="ECO:0000256" key="4">
    <source>
        <dbReference type="ARBA" id="ARBA00022801"/>
    </source>
</evidence>
<dbReference type="OrthoDB" id="272271at2759"/>
<dbReference type="SUPFAM" id="SSF51556">
    <property type="entry name" value="Metallo-dependent hydrolases"/>
    <property type="match status" value="1"/>
</dbReference>
<dbReference type="Pfam" id="PF00962">
    <property type="entry name" value="A_deaminase"/>
    <property type="match status" value="1"/>
</dbReference>
<reference evidence="10 11" key="1">
    <citation type="journal article" date="2014" name="Proc. Natl. Acad. Sci. U.S.A.">
        <title>Trajectory and genomic determinants of fungal-pathogen speciation and host adaptation.</title>
        <authorList>
            <person name="Hu X."/>
            <person name="Xiao G."/>
            <person name="Zheng P."/>
            <person name="Shang Y."/>
            <person name="Su Y."/>
            <person name="Zhang X."/>
            <person name="Liu X."/>
            <person name="Zhan S."/>
            <person name="St Leger R.J."/>
            <person name="Wang C."/>
        </authorList>
    </citation>
    <scope>NUCLEOTIDE SEQUENCE [LARGE SCALE GENOMIC DNA]</scope>
    <source>
        <strain evidence="10 11">ARSEF 549</strain>
    </source>
</reference>
<feature type="domain" description="Adenosine deaminase" evidence="9">
    <location>
        <begin position="7"/>
        <end position="260"/>
    </location>
</feature>
<dbReference type="EMBL" id="AZNF01000012">
    <property type="protein sequence ID" value="KID62294.1"/>
    <property type="molecule type" value="Genomic_DNA"/>
</dbReference>
<keyword evidence="6" id="KW-0546">Nucleotide metabolism</keyword>
<dbReference type="GO" id="GO:0006154">
    <property type="term" value="P:adenosine catabolic process"/>
    <property type="evidence" value="ECO:0007669"/>
    <property type="project" value="TreeGrafter"/>
</dbReference>
<dbReference type="InterPro" id="IPR032466">
    <property type="entry name" value="Metal_Hydrolase"/>
</dbReference>
<dbReference type="GO" id="GO:0004000">
    <property type="term" value="F:adenosine deaminase activity"/>
    <property type="evidence" value="ECO:0007669"/>
    <property type="project" value="TreeGrafter"/>
</dbReference>
<dbReference type="GO" id="GO:0009117">
    <property type="term" value="P:nucleotide metabolic process"/>
    <property type="evidence" value="ECO:0007669"/>
    <property type="project" value="UniProtKB-KW"/>
</dbReference>
<keyword evidence="4" id="KW-0378">Hydrolase</keyword>
<dbReference type="GO" id="GO:0046103">
    <property type="term" value="P:inosine biosynthetic process"/>
    <property type="evidence" value="ECO:0007669"/>
    <property type="project" value="TreeGrafter"/>
</dbReference>